<dbReference type="RefSeq" id="WP_119119432.1">
    <property type="nucleotide sequence ID" value="NZ_QXIU01000063.1"/>
</dbReference>
<name>A0A398DJB8_9BACT</name>
<proteinExistence type="inferred from homology"/>
<dbReference type="InterPro" id="IPR000192">
    <property type="entry name" value="Aminotrans_V_dom"/>
</dbReference>
<dbReference type="InterPro" id="IPR015421">
    <property type="entry name" value="PyrdxlP-dep_Trfase_major"/>
</dbReference>
<dbReference type="GO" id="GO:0031071">
    <property type="term" value="F:cysteine desulfurase activity"/>
    <property type="evidence" value="ECO:0007669"/>
    <property type="project" value="UniProtKB-EC"/>
</dbReference>
<feature type="non-terminal residue" evidence="6">
    <location>
        <position position="99"/>
    </location>
</feature>
<protein>
    <submittedName>
        <fullName evidence="6">Aminotransferase class V-fold PLP-dependent enzyme</fullName>
    </submittedName>
</protein>
<dbReference type="SUPFAM" id="SSF53383">
    <property type="entry name" value="PLP-dependent transferases"/>
    <property type="match status" value="1"/>
</dbReference>
<keyword evidence="3" id="KW-0663">Pyridoxal phosphate</keyword>
<comment type="caution">
    <text evidence="6">The sequence shown here is derived from an EMBL/GenBank/DDBJ whole genome shotgun (WGS) entry which is preliminary data.</text>
</comment>
<evidence type="ECO:0000256" key="2">
    <source>
        <dbReference type="ARBA" id="ARBA00006490"/>
    </source>
</evidence>
<gene>
    <name evidence="6" type="ORF">SMC5_02360</name>
</gene>
<accession>A0A398DJB8</accession>
<sequence>MIYLDNFRSTMVAPEVWAAMRTAAIDEYAVPAAFTQCGTGAAELVERAQNRLAAAIGASQNEVVFTGSGTEAINIALWGSTWAQAVDKPEIVTSEIEYP</sequence>
<dbReference type="GO" id="GO:0008483">
    <property type="term" value="F:transaminase activity"/>
    <property type="evidence" value="ECO:0007669"/>
    <property type="project" value="UniProtKB-KW"/>
</dbReference>
<dbReference type="InterPro" id="IPR015424">
    <property type="entry name" value="PyrdxlP-dep_Trfase"/>
</dbReference>
<feature type="domain" description="Aminotransferase class V" evidence="5">
    <location>
        <begin position="2"/>
        <end position="98"/>
    </location>
</feature>
<evidence type="ECO:0000256" key="4">
    <source>
        <dbReference type="ARBA" id="ARBA00050776"/>
    </source>
</evidence>
<dbReference type="Pfam" id="PF00266">
    <property type="entry name" value="Aminotran_5"/>
    <property type="match status" value="1"/>
</dbReference>
<dbReference type="InterPro" id="IPR015422">
    <property type="entry name" value="PyrdxlP-dep_Trfase_small"/>
</dbReference>
<evidence type="ECO:0000256" key="1">
    <source>
        <dbReference type="ARBA" id="ARBA00001933"/>
    </source>
</evidence>
<evidence type="ECO:0000256" key="3">
    <source>
        <dbReference type="ARBA" id="ARBA00022898"/>
    </source>
</evidence>
<comment type="catalytic activity">
    <reaction evidence="4">
        <text>(sulfur carrier)-H + L-cysteine = (sulfur carrier)-SH + L-alanine</text>
        <dbReference type="Rhea" id="RHEA:43892"/>
        <dbReference type="Rhea" id="RHEA-COMP:14737"/>
        <dbReference type="Rhea" id="RHEA-COMP:14739"/>
        <dbReference type="ChEBI" id="CHEBI:29917"/>
        <dbReference type="ChEBI" id="CHEBI:35235"/>
        <dbReference type="ChEBI" id="CHEBI:57972"/>
        <dbReference type="ChEBI" id="CHEBI:64428"/>
        <dbReference type="EC" id="2.8.1.7"/>
    </reaction>
</comment>
<dbReference type="AlphaFoldDB" id="A0A398DJB8"/>
<keyword evidence="6" id="KW-0032">Aminotransferase</keyword>
<reference evidence="6 7" key="1">
    <citation type="submission" date="2018-09" db="EMBL/GenBank/DDBJ databases">
        <title>Discovery and Ecogenomic Context for Candidatus Cryosericales, a Global Caldiserica Order Active in Thawing Permafrost.</title>
        <authorList>
            <person name="Martinez M.A."/>
            <person name="Woodcroft B.J."/>
            <person name="Ignacio Espinoza J.C."/>
            <person name="Zayed A."/>
            <person name="Singleton C.M."/>
            <person name="Boyd J."/>
            <person name="Li Y.-F."/>
            <person name="Purvine S."/>
            <person name="Maughan H."/>
            <person name="Hodgkins S.B."/>
            <person name="Anderson D."/>
            <person name="Sederholm M."/>
            <person name="Temperton B."/>
            <person name="Saleska S.R."/>
            <person name="Tyson G.W."/>
            <person name="Rich V.I."/>
        </authorList>
    </citation>
    <scope>NUCLEOTIDE SEQUENCE [LARGE SCALE GENOMIC DNA]</scope>
    <source>
        <strain evidence="6 7">SMC5</strain>
    </source>
</reference>
<dbReference type="EMBL" id="QXIU01000063">
    <property type="protein sequence ID" value="RIE13899.1"/>
    <property type="molecule type" value="Genomic_DNA"/>
</dbReference>
<dbReference type="Gene3D" id="3.40.640.10">
    <property type="entry name" value="Type I PLP-dependent aspartate aminotransferase-like (Major domain)"/>
    <property type="match status" value="1"/>
</dbReference>
<dbReference type="PANTHER" id="PTHR11601">
    <property type="entry name" value="CYSTEINE DESULFURYLASE FAMILY MEMBER"/>
    <property type="match status" value="1"/>
</dbReference>
<dbReference type="PANTHER" id="PTHR11601:SF34">
    <property type="entry name" value="CYSTEINE DESULFURASE"/>
    <property type="match status" value="1"/>
</dbReference>
<keyword evidence="6" id="KW-0808">Transferase</keyword>
<comment type="cofactor">
    <cofactor evidence="1">
        <name>pyridoxal 5'-phosphate</name>
        <dbReference type="ChEBI" id="CHEBI:597326"/>
    </cofactor>
</comment>
<organism evidence="6 7">
    <name type="scientific">Candidatus Cryosericum odellii</name>
    <dbReference type="NCBI Taxonomy" id="2290917"/>
    <lineage>
        <taxon>Bacteria</taxon>
        <taxon>Pseudomonadati</taxon>
        <taxon>Caldisericota/Cryosericota group</taxon>
        <taxon>Candidatus Cryosericota</taxon>
        <taxon>Candidatus Cryosericia</taxon>
        <taxon>Candidatus Cryosericales</taxon>
        <taxon>Candidatus Cryosericaceae</taxon>
        <taxon>Candidatus Cryosericum</taxon>
    </lineage>
</organism>
<dbReference type="Gene3D" id="3.90.1150.10">
    <property type="entry name" value="Aspartate Aminotransferase, domain 1"/>
    <property type="match status" value="1"/>
</dbReference>
<comment type="similarity">
    <text evidence="2">Belongs to the class-V pyridoxal-phosphate-dependent aminotransferase family. NifS/IscS subfamily.</text>
</comment>
<evidence type="ECO:0000259" key="5">
    <source>
        <dbReference type="Pfam" id="PF00266"/>
    </source>
</evidence>
<dbReference type="OrthoDB" id="9808002at2"/>
<dbReference type="Proteomes" id="UP000266489">
    <property type="component" value="Unassembled WGS sequence"/>
</dbReference>
<evidence type="ECO:0000313" key="6">
    <source>
        <dbReference type="EMBL" id="RIE13899.1"/>
    </source>
</evidence>
<evidence type="ECO:0000313" key="7">
    <source>
        <dbReference type="Proteomes" id="UP000266489"/>
    </source>
</evidence>